<name>A0AB34K6W2_PRYPA</name>
<accession>A0AB34K6W2</accession>
<dbReference type="InterPro" id="IPR001683">
    <property type="entry name" value="PX_dom"/>
</dbReference>
<keyword evidence="4" id="KW-1185">Reference proteome</keyword>
<gene>
    <name evidence="3" type="ORF">AB1Y20_000969</name>
</gene>
<protein>
    <recommendedName>
        <fullName evidence="2">PX domain-containing protein</fullName>
    </recommendedName>
</protein>
<proteinExistence type="predicted"/>
<feature type="domain" description="PX" evidence="2">
    <location>
        <begin position="237"/>
        <end position="366"/>
    </location>
</feature>
<dbReference type="InterPro" id="IPR036871">
    <property type="entry name" value="PX_dom_sf"/>
</dbReference>
<dbReference type="AlphaFoldDB" id="A0AB34K6W2"/>
<organism evidence="3 4">
    <name type="scientific">Prymnesium parvum</name>
    <name type="common">Toxic golden alga</name>
    <dbReference type="NCBI Taxonomy" id="97485"/>
    <lineage>
        <taxon>Eukaryota</taxon>
        <taxon>Haptista</taxon>
        <taxon>Haptophyta</taxon>
        <taxon>Prymnesiophyceae</taxon>
        <taxon>Prymnesiales</taxon>
        <taxon>Prymnesiaceae</taxon>
        <taxon>Prymnesium</taxon>
    </lineage>
</organism>
<dbReference type="Pfam" id="PF00787">
    <property type="entry name" value="PX"/>
    <property type="match status" value="1"/>
</dbReference>
<feature type="region of interest" description="Disordered" evidence="1">
    <location>
        <begin position="1"/>
        <end position="36"/>
    </location>
</feature>
<dbReference type="PROSITE" id="PS50195">
    <property type="entry name" value="PX"/>
    <property type="match status" value="1"/>
</dbReference>
<dbReference type="Gene3D" id="3.30.1520.10">
    <property type="entry name" value="Phox-like domain"/>
    <property type="match status" value="1"/>
</dbReference>
<feature type="region of interest" description="Disordered" evidence="1">
    <location>
        <begin position="147"/>
        <end position="173"/>
    </location>
</feature>
<comment type="caution">
    <text evidence="3">The sequence shown here is derived from an EMBL/GenBank/DDBJ whole genome shotgun (WGS) entry which is preliminary data.</text>
</comment>
<dbReference type="Proteomes" id="UP001515480">
    <property type="component" value="Unassembled WGS sequence"/>
</dbReference>
<evidence type="ECO:0000313" key="4">
    <source>
        <dbReference type="Proteomes" id="UP001515480"/>
    </source>
</evidence>
<evidence type="ECO:0000259" key="2">
    <source>
        <dbReference type="PROSITE" id="PS50195"/>
    </source>
</evidence>
<sequence>MESPSITIQTQSPTTSDVTTRMEYTPSQLSGTPLTHPTDKAIRLAEMGMLKAEKLEQEGLHNEAAELTMQALVDCAELYKRHGHRRGRRSQKGFSSSVRSPLTPICMNKQSSTAEFKQSAFLELPDASIQDMGSGFEAEDELFFDEEELSSKRLSSNKSSPVESKRSSAAVKGERALTQTEIVANALWSANDHSLGRNGSELSFEDAHHELAYESELRAAIDTELPQPSSEVQPKDVQAVLISGTSVVRHFENRPFGHYQLHVPLLSGEHVVFRRYSEFLALDAELRQAETPSELALRLACCGAADLPSLPPKTGFWEDATSSTVISRRWRALQAYLDAVHGNFLACGDGFDQAAWRKFKKFLMLD</sequence>
<evidence type="ECO:0000313" key="3">
    <source>
        <dbReference type="EMBL" id="KAL1530046.1"/>
    </source>
</evidence>
<feature type="compositionally biased region" description="Polar residues" evidence="1">
    <location>
        <begin position="25"/>
        <end position="35"/>
    </location>
</feature>
<reference evidence="3 4" key="1">
    <citation type="journal article" date="2024" name="Science">
        <title>Giant polyketide synthase enzymes in the biosynthesis of giant marine polyether toxins.</title>
        <authorList>
            <person name="Fallon T.R."/>
            <person name="Shende V.V."/>
            <person name="Wierzbicki I.H."/>
            <person name="Pendleton A.L."/>
            <person name="Watervoot N.F."/>
            <person name="Auber R.P."/>
            <person name="Gonzalez D.J."/>
            <person name="Wisecaver J.H."/>
            <person name="Moore B.S."/>
        </authorList>
    </citation>
    <scope>NUCLEOTIDE SEQUENCE [LARGE SCALE GENOMIC DNA]</scope>
    <source>
        <strain evidence="3 4">12B1</strain>
    </source>
</reference>
<dbReference type="SUPFAM" id="SSF64268">
    <property type="entry name" value="PX domain"/>
    <property type="match status" value="1"/>
</dbReference>
<evidence type="ECO:0000256" key="1">
    <source>
        <dbReference type="SAM" id="MobiDB-lite"/>
    </source>
</evidence>
<feature type="compositionally biased region" description="Low complexity" evidence="1">
    <location>
        <begin position="1"/>
        <end position="16"/>
    </location>
</feature>
<dbReference type="EMBL" id="JBGBPQ010000001">
    <property type="protein sequence ID" value="KAL1530046.1"/>
    <property type="molecule type" value="Genomic_DNA"/>
</dbReference>
<dbReference type="GO" id="GO:0035091">
    <property type="term" value="F:phosphatidylinositol binding"/>
    <property type="evidence" value="ECO:0007669"/>
    <property type="project" value="InterPro"/>
</dbReference>